<name>A0A823A0F9_NELNU</name>
<keyword evidence="2" id="KW-1185">Reference proteome</keyword>
<sequence length="67" mass="7628">MRMSPPSKFWYTSGKNPLPLHVAGQIKLHFDENYLGNKCLSGNDLQGSQKVSHLVVFDPLRMLMQLI</sequence>
<gene>
    <name evidence="1" type="ORF">HUJ06_018474</name>
</gene>
<dbReference type="AlphaFoldDB" id="A0A823A0F9"/>
<protein>
    <submittedName>
        <fullName evidence="1">Uncharacterized protein</fullName>
    </submittedName>
</protein>
<comment type="caution">
    <text evidence="1">The sequence shown here is derived from an EMBL/GenBank/DDBJ whole genome shotgun (WGS) entry which is preliminary data.</text>
</comment>
<accession>A0A823A0F9</accession>
<organism evidence="1 2">
    <name type="scientific">Nelumbo nucifera</name>
    <name type="common">Sacred lotus</name>
    <dbReference type="NCBI Taxonomy" id="4432"/>
    <lineage>
        <taxon>Eukaryota</taxon>
        <taxon>Viridiplantae</taxon>
        <taxon>Streptophyta</taxon>
        <taxon>Embryophyta</taxon>
        <taxon>Tracheophyta</taxon>
        <taxon>Spermatophyta</taxon>
        <taxon>Magnoliopsida</taxon>
        <taxon>Proteales</taxon>
        <taxon>Nelumbonaceae</taxon>
        <taxon>Nelumbo</taxon>
    </lineage>
</organism>
<evidence type="ECO:0000313" key="2">
    <source>
        <dbReference type="Proteomes" id="UP000607653"/>
    </source>
</evidence>
<evidence type="ECO:0000313" key="1">
    <source>
        <dbReference type="EMBL" id="DAD48536.1"/>
    </source>
</evidence>
<reference evidence="1 2" key="1">
    <citation type="journal article" date="2020" name="Mol. Biol. Evol.">
        <title>Distinct Expression and Methylation Patterns for Genes with Different Fates following a Single Whole-Genome Duplication in Flowering Plants.</title>
        <authorList>
            <person name="Shi T."/>
            <person name="Rahmani R.S."/>
            <person name="Gugger P.F."/>
            <person name="Wang M."/>
            <person name="Li H."/>
            <person name="Zhang Y."/>
            <person name="Li Z."/>
            <person name="Wang Q."/>
            <person name="Van de Peer Y."/>
            <person name="Marchal K."/>
            <person name="Chen J."/>
        </authorList>
    </citation>
    <scope>NUCLEOTIDE SEQUENCE [LARGE SCALE GENOMIC DNA]</scope>
    <source>
        <tissue evidence="1">Leaf</tissue>
    </source>
</reference>
<dbReference type="EMBL" id="DUZY01000008">
    <property type="protein sequence ID" value="DAD48536.1"/>
    <property type="molecule type" value="Genomic_DNA"/>
</dbReference>
<proteinExistence type="predicted"/>
<dbReference type="Proteomes" id="UP000607653">
    <property type="component" value="Unassembled WGS sequence"/>
</dbReference>